<feature type="compositionally biased region" description="Polar residues" evidence="1">
    <location>
        <begin position="40"/>
        <end position="51"/>
    </location>
</feature>
<accession>A0A948W754</accession>
<gene>
    <name evidence="2" type="ORF">KJ970_15005</name>
</gene>
<protein>
    <submittedName>
        <fullName evidence="2">Uncharacterized protein</fullName>
    </submittedName>
</protein>
<dbReference type="AlphaFoldDB" id="A0A948W754"/>
<proteinExistence type="predicted"/>
<name>A0A948W754_UNCEI</name>
<sequence length="118" mass="13062">MNHAKVFRAFRMLIVSYGVLALLLIGFLATLPSIASAYSGTPTRDPYSNSDGDGDEPEFTPLPAKNSDLGHVLDCKSTAEKNVGAERAHSTVRPFQAERTPMPFSTRVQLWLLNWLLR</sequence>
<reference evidence="2" key="1">
    <citation type="submission" date="2021-05" db="EMBL/GenBank/DDBJ databases">
        <title>Energy efficiency and biological interactions define the core microbiome of deep oligotrophic groundwater.</title>
        <authorList>
            <person name="Mehrshad M."/>
            <person name="Lopez-Fernandez M."/>
            <person name="Bell E."/>
            <person name="Bernier-Latmani R."/>
            <person name="Bertilsson S."/>
            <person name="Dopson M."/>
        </authorList>
    </citation>
    <scope>NUCLEOTIDE SEQUENCE</scope>
    <source>
        <strain evidence="2">Modern_marine.mb.64</strain>
    </source>
</reference>
<evidence type="ECO:0000313" key="3">
    <source>
        <dbReference type="Proteomes" id="UP000777784"/>
    </source>
</evidence>
<dbReference type="EMBL" id="JAHJDP010000087">
    <property type="protein sequence ID" value="MBU2692229.1"/>
    <property type="molecule type" value="Genomic_DNA"/>
</dbReference>
<organism evidence="2 3">
    <name type="scientific">Eiseniibacteriota bacterium</name>
    <dbReference type="NCBI Taxonomy" id="2212470"/>
    <lineage>
        <taxon>Bacteria</taxon>
        <taxon>Candidatus Eiseniibacteriota</taxon>
    </lineage>
</organism>
<evidence type="ECO:0000313" key="2">
    <source>
        <dbReference type="EMBL" id="MBU2692229.1"/>
    </source>
</evidence>
<evidence type="ECO:0000256" key="1">
    <source>
        <dbReference type="SAM" id="MobiDB-lite"/>
    </source>
</evidence>
<comment type="caution">
    <text evidence="2">The sequence shown here is derived from an EMBL/GenBank/DDBJ whole genome shotgun (WGS) entry which is preliminary data.</text>
</comment>
<feature type="region of interest" description="Disordered" evidence="1">
    <location>
        <begin position="40"/>
        <end position="68"/>
    </location>
</feature>
<dbReference type="Proteomes" id="UP000777784">
    <property type="component" value="Unassembled WGS sequence"/>
</dbReference>